<dbReference type="Pfam" id="PF02633">
    <property type="entry name" value="Creatininase"/>
    <property type="match status" value="1"/>
</dbReference>
<evidence type="ECO:0000256" key="3">
    <source>
        <dbReference type="ARBA" id="ARBA00022801"/>
    </source>
</evidence>
<sequence>MRPYVLAEITWADARDTAYDLAVLPWGATEPHNLHLPYATDVILAGGVATEAARRAWERGARVLVLPAVPFGSNAMQLGLGPTVEMRPSTQALVLRDVVASLEAAGIGRLAIVNGHGGNDFKPLVRELQAKTDVFLCALDWWRAADARPFFAEPGDHAGALETAAVMHLRPDLVRPLAEAGDGAARRWRVDAFNEGWAWAPRDWRQVTADTGVGDPREATPEAGAAFVDACAERIAAFFVDLAALDPADAYA</sequence>
<evidence type="ECO:0000256" key="1">
    <source>
        <dbReference type="ARBA" id="ARBA00001947"/>
    </source>
</evidence>
<keyword evidence="2" id="KW-0479">Metal-binding</keyword>
<evidence type="ECO:0000256" key="4">
    <source>
        <dbReference type="ARBA" id="ARBA00022833"/>
    </source>
</evidence>
<dbReference type="InterPro" id="IPR003785">
    <property type="entry name" value="Creatininase/forma_Hydrolase"/>
</dbReference>
<gene>
    <name evidence="6" type="ORF">BSZ37_04770</name>
</gene>
<evidence type="ECO:0000256" key="2">
    <source>
        <dbReference type="ARBA" id="ARBA00022723"/>
    </source>
</evidence>
<reference evidence="6 7" key="1">
    <citation type="submission" date="2016-11" db="EMBL/GenBank/DDBJ databases">
        <title>Study of marine rhodopsin-containing bacteria.</title>
        <authorList>
            <person name="Yoshizawa S."/>
            <person name="Kumagai Y."/>
            <person name="Kogure K."/>
        </authorList>
    </citation>
    <scope>NUCLEOTIDE SEQUENCE [LARGE SCALE GENOMIC DNA]</scope>
    <source>
        <strain evidence="6 7">SAORIC-28</strain>
    </source>
</reference>
<dbReference type="AlphaFoldDB" id="A0A271IX83"/>
<dbReference type="EMBL" id="MQWD01000001">
    <property type="protein sequence ID" value="PAP75802.1"/>
    <property type="molecule type" value="Genomic_DNA"/>
</dbReference>
<dbReference type="RefSeq" id="WP_095509446.1">
    <property type="nucleotide sequence ID" value="NZ_MQWD01000001.1"/>
</dbReference>
<organism evidence="6 7">
    <name type="scientific">Rubrivirga marina</name>
    <dbReference type="NCBI Taxonomy" id="1196024"/>
    <lineage>
        <taxon>Bacteria</taxon>
        <taxon>Pseudomonadati</taxon>
        <taxon>Rhodothermota</taxon>
        <taxon>Rhodothermia</taxon>
        <taxon>Rhodothermales</taxon>
        <taxon>Rubricoccaceae</taxon>
        <taxon>Rubrivirga</taxon>
    </lineage>
</organism>
<keyword evidence="4" id="KW-0862">Zinc</keyword>
<dbReference type="PANTHER" id="PTHR35005">
    <property type="entry name" value="3-DEHYDRO-SCYLLO-INOSOSE HYDROLASE"/>
    <property type="match status" value="1"/>
</dbReference>
<dbReference type="SUPFAM" id="SSF102215">
    <property type="entry name" value="Creatininase"/>
    <property type="match status" value="1"/>
</dbReference>
<comment type="cofactor">
    <cofactor evidence="1">
        <name>Zn(2+)</name>
        <dbReference type="ChEBI" id="CHEBI:29105"/>
    </cofactor>
</comment>
<dbReference type="InterPro" id="IPR024087">
    <property type="entry name" value="Creatininase-like_sf"/>
</dbReference>
<dbReference type="Proteomes" id="UP000216339">
    <property type="component" value="Unassembled WGS sequence"/>
</dbReference>
<proteinExistence type="inferred from homology"/>
<evidence type="ECO:0000313" key="7">
    <source>
        <dbReference type="Proteomes" id="UP000216339"/>
    </source>
</evidence>
<dbReference type="PANTHER" id="PTHR35005:SF1">
    <property type="entry name" value="2-AMINO-5-FORMYLAMINO-6-RIBOSYLAMINOPYRIMIDIN-4(3H)-ONE 5'-MONOPHOSPHATE DEFORMYLASE"/>
    <property type="match status" value="1"/>
</dbReference>
<dbReference type="GO" id="GO:0046872">
    <property type="term" value="F:metal ion binding"/>
    <property type="evidence" value="ECO:0007669"/>
    <property type="project" value="UniProtKB-KW"/>
</dbReference>
<dbReference type="OrthoDB" id="9801445at2"/>
<comment type="similarity">
    <text evidence="5">Belongs to the creatininase superfamily.</text>
</comment>
<dbReference type="GO" id="GO:0009231">
    <property type="term" value="P:riboflavin biosynthetic process"/>
    <property type="evidence" value="ECO:0007669"/>
    <property type="project" value="TreeGrafter"/>
</dbReference>
<keyword evidence="3" id="KW-0378">Hydrolase</keyword>
<evidence type="ECO:0000313" key="6">
    <source>
        <dbReference type="EMBL" id="PAP75802.1"/>
    </source>
</evidence>
<accession>A0A271IX83</accession>
<evidence type="ECO:0000256" key="5">
    <source>
        <dbReference type="ARBA" id="ARBA00024029"/>
    </source>
</evidence>
<dbReference type="Gene3D" id="3.40.50.10310">
    <property type="entry name" value="Creatininase"/>
    <property type="match status" value="1"/>
</dbReference>
<comment type="caution">
    <text evidence="6">The sequence shown here is derived from an EMBL/GenBank/DDBJ whole genome shotgun (WGS) entry which is preliminary data.</text>
</comment>
<name>A0A271IX83_9BACT</name>
<dbReference type="GO" id="GO:0016811">
    <property type="term" value="F:hydrolase activity, acting on carbon-nitrogen (but not peptide) bonds, in linear amides"/>
    <property type="evidence" value="ECO:0007669"/>
    <property type="project" value="TreeGrafter"/>
</dbReference>
<protein>
    <submittedName>
        <fullName evidence="6">Amidase</fullName>
    </submittedName>
</protein>
<keyword evidence="7" id="KW-1185">Reference proteome</keyword>